<dbReference type="OrthoDB" id="2434990at2759"/>
<accession>A0A9P6MVV8</accession>
<protein>
    <submittedName>
        <fullName evidence="3">Uncharacterized protein</fullName>
    </submittedName>
</protein>
<feature type="compositionally biased region" description="Low complexity" evidence="1">
    <location>
        <begin position="18"/>
        <end position="33"/>
    </location>
</feature>
<comment type="caution">
    <text evidence="3">The sequence shown here is derived from an EMBL/GenBank/DDBJ whole genome shotgun (WGS) entry which is preliminary data.</text>
</comment>
<keyword evidence="2" id="KW-1133">Transmembrane helix</keyword>
<feature type="compositionally biased region" description="Basic and acidic residues" evidence="1">
    <location>
        <begin position="1"/>
        <end position="11"/>
    </location>
</feature>
<dbReference type="AlphaFoldDB" id="A0A9P6MVV8"/>
<feature type="transmembrane region" description="Helical" evidence="2">
    <location>
        <begin position="225"/>
        <end position="245"/>
    </location>
</feature>
<keyword evidence="4" id="KW-1185">Reference proteome</keyword>
<evidence type="ECO:0000256" key="2">
    <source>
        <dbReference type="SAM" id="Phobius"/>
    </source>
</evidence>
<gene>
    <name evidence="3" type="ORF">BGZ80_009731</name>
</gene>
<dbReference type="Proteomes" id="UP000703661">
    <property type="component" value="Unassembled WGS sequence"/>
</dbReference>
<keyword evidence="2" id="KW-0472">Membrane</keyword>
<evidence type="ECO:0000313" key="3">
    <source>
        <dbReference type="EMBL" id="KAG0015633.1"/>
    </source>
</evidence>
<feature type="compositionally biased region" description="Acidic residues" evidence="1">
    <location>
        <begin position="104"/>
        <end position="126"/>
    </location>
</feature>
<feature type="compositionally biased region" description="Basic residues" evidence="1">
    <location>
        <begin position="131"/>
        <end position="146"/>
    </location>
</feature>
<keyword evidence="2" id="KW-0812">Transmembrane</keyword>
<dbReference type="EMBL" id="JAAAID010000609">
    <property type="protein sequence ID" value="KAG0015633.1"/>
    <property type="molecule type" value="Genomic_DNA"/>
</dbReference>
<feature type="region of interest" description="Disordered" evidence="1">
    <location>
        <begin position="1"/>
        <end position="153"/>
    </location>
</feature>
<evidence type="ECO:0000313" key="4">
    <source>
        <dbReference type="Proteomes" id="UP000703661"/>
    </source>
</evidence>
<organism evidence="3 4">
    <name type="scientific">Entomortierella chlamydospora</name>
    <dbReference type="NCBI Taxonomy" id="101097"/>
    <lineage>
        <taxon>Eukaryota</taxon>
        <taxon>Fungi</taxon>
        <taxon>Fungi incertae sedis</taxon>
        <taxon>Mucoromycota</taxon>
        <taxon>Mortierellomycotina</taxon>
        <taxon>Mortierellomycetes</taxon>
        <taxon>Mortierellales</taxon>
        <taxon>Mortierellaceae</taxon>
        <taxon>Entomortierella</taxon>
    </lineage>
</organism>
<reference evidence="3" key="1">
    <citation type="journal article" date="2020" name="Fungal Divers.">
        <title>Resolving the Mortierellaceae phylogeny through synthesis of multi-gene phylogenetics and phylogenomics.</title>
        <authorList>
            <person name="Vandepol N."/>
            <person name="Liber J."/>
            <person name="Desiro A."/>
            <person name="Na H."/>
            <person name="Kennedy M."/>
            <person name="Barry K."/>
            <person name="Grigoriev I.V."/>
            <person name="Miller A.N."/>
            <person name="O'Donnell K."/>
            <person name="Stajich J.E."/>
            <person name="Bonito G."/>
        </authorList>
    </citation>
    <scope>NUCLEOTIDE SEQUENCE</scope>
    <source>
        <strain evidence="3">NRRL 2769</strain>
    </source>
</reference>
<sequence>MSDTIAKDATPHPRNGISPLQSVSDLQSSQLQQPFDPNNNDDSDDNSIEKISHPHSRQSNGSKSREGASSGFRPSIFGHGLTSGHSERRNRNKGSGNSKSRDDNDIDSELSEDDDDDYDDDDDDNIDGIWRKGRSSHRRRRRRKRMSASASHLLAQAPPVPDLRFDHNFRKALDQIYEAHASETAHAAELNAAAASSLTKRKHRKVATVPSIVARITVMTLRDIIIMPFIHGFFWGFGTILLTLASQRTLIYHLRMGWRRIFGGNIDDVPVVTRGEPARVRVSGSSNRGLGGIGLMNTGSRMGQPGFGRPAAHIY</sequence>
<proteinExistence type="predicted"/>
<name>A0A9P6MVV8_9FUNG</name>
<evidence type="ECO:0000256" key="1">
    <source>
        <dbReference type="SAM" id="MobiDB-lite"/>
    </source>
</evidence>